<evidence type="ECO:0000256" key="1">
    <source>
        <dbReference type="SAM" id="Coils"/>
    </source>
</evidence>
<protein>
    <recommendedName>
        <fullName evidence="4">HTH cro/C1-type domain-containing protein</fullName>
    </recommendedName>
</protein>
<proteinExistence type="predicted"/>
<sequence>MPQLRAHYDLSQLEMSELLGVSRALVALAETGQRSLPLAARELLPPLALVKGTAPGAPAAASYPSPLADWEPLAAHQKKCQQQAARLRRELVRMQEKAAQHYQRLHMLPDLSANLPASADRQRVQAWVEQRLEEARRELQRSGPAAQALLAVRIKALEYEAAEALRELAMAGALGRGSR</sequence>
<dbReference type="Gene3D" id="1.10.260.40">
    <property type="entry name" value="lambda repressor-like DNA-binding domains"/>
    <property type="match status" value="1"/>
</dbReference>
<reference evidence="3" key="1">
    <citation type="journal article" date="2019" name="Int. J. Syst. Evol. Microbiol.">
        <title>The Global Catalogue of Microorganisms (GCM) 10K type strain sequencing project: providing services to taxonomists for standard genome sequencing and annotation.</title>
        <authorList>
            <consortium name="The Broad Institute Genomics Platform"/>
            <consortium name="The Broad Institute Genome Sequencing Center for Infectious Disease"/>
            <person name="Wu L."/>
            <person name="Ma J."/>
        </authorList>
    </citation>
    <scope>NUCLEOTIDE SEQUENCE [LARGE SCALE GENOMIC DNA]</scope>
    <source>
        <strain evidence="3">CGMCC 1.12990</strain>
    </source>
</reference>
<dbReference type="EMBL" id="BMGS01000001">
    <property type="protein sequence ID" value="GGG32065.1"/>
    <property type="molecule type" value="Genomic_DNA"/>
</dbReference>
<dbReference type="SUPFAM" id="SSF47413">
    <property type="entry name" value="lambda repressor-like DNA-binding domains"/>
    <property type="match status" value="1"/>
</dbReference>
<evidence type="ECO:0008006" key="4">
    <source>
        <dbReference type="Google" id="ProtNLM"/>
    </source>
</evidence>
<dbReference type="Proteomes" id="UP000601361">
    <property type="component" value="Unassembled WGS sequence"/>
</dbReference>
<accession>A0ABQ1WIU9</accession>
<name>A0ABQ1WIU9_9BACT</name>
<comment type="caution">
    <text evidence="2">The sequence shown here is derived from an EMBL/GenBank/DDBJ whole genome shotgun (WGS) entry which is preliminary data.</text>
</comment>
<keyword evidence="3" id="KW-1185">Reference proteome</keyword>
<keyword evidence="1" id="KW-0175">Coiled coil</keyword>
<dbReference type="InterPro" id="IPR010982">
    <property type="entry name" value="Lambda_DNA-bd_dom_sf"/>
</dbReference>
<evidence type="ECO:0000313" key="2">
    <source>
        <dbReference type="EMBL" id="GGG32065.1"/>
    </source>
</evidence>
<feature type="coiled-coil region" evidence="1">
    <location>
        <begin position="77"/>
        <end position="104"/>
    </location>
</feature>
<gene>
    <name evidence="2" type="ORF">GCM10011378_05740</name>
</gene>
<organism evidence="2 3">
    <name type="scientific">Hymenobacter glacieicola</name>
    <dbReference type="NCBI Taxonomy" id="1562124"/>
    <lineage>
        <taxon>Bacteria</taxon>
        <taxon>Pseudomonadati</taxon>
        <taxon>Bacteroidota</taxon>
        <taxon>Cytophagia</taxon>
        <taxon>Cytophagales</taxon>
        <taxon>Hymenobacteraceae</taxon>
        <taxon>Hymenobacter</taxon>
    </lineage>
</organism>
<evidence type="ECO:0000313" key="3">
    <source>
        <dbReference type="Proteomes" id="UP000601361"/>
    </source>
</evidence>